<dbReference type="Proteomes" id="UP000830671">
    <property type="component" value="Chromosome 4"/>
</dbReference>
<protein>
    <submittedName>
        <fullName evidence="1">Uncharacterized protein</fullName>
    </submittedName>
</protein>
<dbReference type="EMBL" id="CP019476">
    <property type="protein sequence ID" value="UQC83255.1"/>
    <property type="molecule type" value="Genomic_DNA"/>
</dbReference>
<keyword evidence="2" id="KW-1185">Reference proteome</keyword>
<dbReference type="KEGG" id="clup:CLUP02_08749"/>
<name>A0A9Q8WHX8_9PEZI</name>
<proteinExistence type="predicted"/>
<gene>
    <name evidence="1" type="ORF">CLUP02_08749</name>
</gene>
<reference evidence="1" key="1">
    <citation type="journal article" date="2021" name="Mol. Plant Microbe Interact.">
        <title>Complete Genome Sequence of the Plant-Pathogenic Fungus Colletotrichum lupini.</title>
        <authorList>
            <person name="Baroncelli R."/>
            <person name="Pensec F."/>
            <person name="Da Lio D."/>
            <person name="Boufleur T."/>
            <person name="Vicente I."/>
            <person name="Sarrocco S."/>
            <person name="Picot A."/>
            <person name="Baraldi E."/>
            <person name="Sukno S."/>
            <person name="Thon M."/>
            <person name="Le Floch G."/>
        </authorList>
    </citation>
    <scope>NUCLEOTIDE SEQUENCE</scope>
    <source>
        <strain evidence="1">IMI 504893</strain>
    </source>
</reference>
<evidence type="ECO:0000313" key="2">
    <source>
        <dbReference type="Proteomes" id="UP000830671"/>
    </source>
</evidence>
<dbReference type="GeneID" id="73342741"/>
<accession>A0A9Q8WHX8</accession>
<dbReference type="AlphaFoldDB" id="A0A9Q8WHX8"/>
<organism evidence="1 2">
    <name type="scientific">Colletotrichum lupini</name>
    <dbReference type="NCBI Taxonomy" id="145971"/>
    <lineage>
        <taxon>Eukaryota</taxon>
        <taxon>Fungi</taxon>
        <taxon>Dikarya</taxon>
        <taxon>Ascomycota</taxon>
        <taxon>Pezizomycotina</taxon>
        <taxon>Sordariomycetes</taxon>
        <taxon>Hypocreomycetidae</taxon>
        <taxon>Glomerellales</taxon>
        <taxon>Glomerellaceae</taxon>
        <taxon>Colletotrichum</taxon>
        <taxon>Colletotrichum acutatum species complex</taxon>
    </lineage>
</organism>
<dbReference type="RefSeq" id="XP_049144874.1">
    <property type="nucleotide sequence ID" value="XM_049287731.1"/>
</dbReference>
<evidence type="ECO:0000313" key="1">
    <source>
        <dbReference type="EMBL" id="UQC83255.1"/>
    </source>
</evidence>
<sequence length="88" mass="9602">MPFRATGRPGSYPFLLQALHFHAWAPGAIRTGVSAKGISFELRRTQSMEESSIQRLGGASKLSGSAIMQQKIFTNIAYDPEMTDRGTA</sequence>